<dbReference type="SUPFAM" id="SSF144292">
    <property type="entry name" value="occludin/ELL-like"/>
    <property type="match status" value="1"/>
</dbReference>
<dbReference type="InterPro" id="IPR031176">
    <property type="entry name" value="ELL/occludin"/>
</dbReference>
<dbReference type="GO" id="GO:0042795">
    <property type="term" value="P:snRNA transcription by RNA polymerase II"/>
    <property type="evidence" value="ECO:0007669"/>
    <property type="project" value="TreeGrafter"/>
</dbReference>
<dbReference type="PROSITE" id="PS51980">
    <property type="entry name" value="OCEL"/>
    <property type="match status" value="1"/>
</dbReference>
<organism evidence="4 5">
    <name type="scientific">Dicaeum eximium</name>
    <dbReference type="NCBI Taxonomy" id="667154"/>
    <lineage>
        <taxon>Eukaryota</taxon>
        <taxon>Metazoa</taxon>
        <taxon>Chordata</taxon>
        <taxon>Craniata</taxon>
        <taxon>Vertebrata</taxon>
        <taxon>Euteleostomi</taxon>
        <taxon>Archelosauria</taxon>
        <taxon>Archosauria</taxon>
        <taxon>Dinosauria</taxon>
        <taxon>Saurischia</taxon>
        <taxon>Theropoda</taxon>
        <taxon>Coelurosauria</taxon>
        <taxon>Aves</taxon>
        <taxon>Neognathae</taxon>
        <taxon>Neoaves</taxon>
        <taxon>Telluraves</taxon>
        <taxon>Australaves</taxon>
        <taxon>Passeriformes</taxon>
        <taxon>Passeroidea</taxon>
        <taxon>Dicaeidae</taxon>
        <taxon>Dicaeum</taxon>
    </lineage>
</organism>
<evidence type="ECO:0000313" key="5">
    <source>
        <dbReference type="Proteomes" id="UP000523279"/>
    </source>
</evidence>
<dbReference type="Gene3D" id="6.10.140.340">
    <property type="match status" value="1"/>
</dbReference>
<dbReference type="EMBL" id="VWZP01014849">
    <property type="protein sequence ID" value="NXH51023.1"/>
    <property type="molecule type" value="Genomic_DNA"/>
</dbReference>
<keyword evidence="5" id="KW-1185">Reference proteome</keyword>
<dbReference type="GO" id="GO:0032968">
    <property type="term" value="P:positive regulation of transcription elongation by RNA polymerase II"/>
    <property type="evidence" value="ECO:0007669"/>
    <property type="project" value="TreeGrafter"/>
</dbReference>
<dbReference type="AlphaFoldDB" id="A0A7K9KKH4"/>
<proteinExistence type="inferred from homology"/>
<gene>
    <name evidence="4" type="primary">Ell_1</name>
    <name evidence="4" type="ORF">DICEXI_R15407</name>
</gene>
<reference evidence="4 5" key="1">
    <citation type="submission" date="2019-09" db="EMBL/GenBank/DDBJ databases">
        <title>Bird 10,000 Genomes (B10K) Project - Family phase.</title>
        <authorList>
            <person name="Zhang G."/>
        </authorList>
    </citation>
    <scope>NUCLEOTIDE SEQUENCE [LARGE SCALE GENOMIC DNA]</scope>
    <source>
        <strain evidence="4">B10K-DU-001-34</strain>
        <tissue evidence="4">Muscle</tissue>
    </source>
</reference>
<dbReference type="PANTHER" id="PTHR23288">
    <property type="entry name" value="OCCLUDIN AND RNA POLYMERASE II ELONGATION FACTOR ELL"/>
    <property type="match status" value="1"/>
</dbReference>
<comment type="similarity">
    <text evidence="1 2">Belongs to the ELL/occludin family.</text>
</comment>
<dbReference type="InterPro" id="IPR010844">
    <property type="entry name" value="Occludin_ELL"/>
</dbReference>
<dbReference type="Pfam" id="PF07303">
    <property type="entry name" value="Occludin_ELL"/>
    <property type="match status" value="1"/>
</dbReference>
<dbReference type="Proteomes" id="UP000523279">
    <property type="component" value="Unassembled WGS sequence"/>
</dbReference>
<evidence type="ECO:0000259" key="3">
    <source>
        <dbReference type="PROSITE" id="PS51980"/>
    </source>
</evidence>
<protein>
    <submittedName>
        <fullName evidence="4">ELL factor</fullName>
    </submittedName>
</protein>
<dbReference type="GO" id="GO:0000987">
    <property type="term" value="F:cis-regulatory region sequence-specific DNA binding"/>
    <property type="evidence" value="ECO:0007669"/>
    <property type="project" value="TreeGrafter"/>
</dbReference>
<sequence length="91" mass="10826">CSLRVHSQKDGLIFSIRKYTAIVSLEQRQRYKDDFNAEYEEYGNLHAQIDKITKNFRHFEEQWKSLTPGSEAYQVKKDRTIKIVLHHSSIL</sequence>
<accession>A0A7K9KKH4</accession>
<dbReference type="PANTHER" id="PTHR23288:SF8">
    <property type="entry name" value="RNA POLYMERASE II ELONGATION FACTOR ELL2"/>
    <property type="match status" value="1"/>
</dbReference>
<evidence type="ECO:0000313" key="4">
    <source>
        <dbReference type="EMBL" id="NXH51023.1"/>
    </source>
</evidence>
<name>A0A7K9KKH4_9PASE</name>
<feature type="domain" description="OCEL" evidence="3">
    <location>
        <begin position="13"/>
        <end position="91"/>
    </location>
</feature>
<feature type="non-terminal residue" evidence="4">
    <location>
        <position position="91"/>
    </location>
</feature>
<dbReference type="GO" id="GO:0008023">
    <property type="term" value="C:transcription elongation factor complex"/>
    <property type="evidence" value="ECO:0007669"/>
    <property type="project" value="TreeGrafter"/>
</dbReference>
<evidence type="ECO:0000256" key="1">
    <source>
        <dbReference type="ARBA" id="ARBA00009171"/>
    </source>
</evidence>
<evidence type="ECO:0000256" key="2">
    <source>
        <dbReference type="PROSITE-ProRule" id="PRU01324"/>
    </source>
</evidence>
<comment type="caution">
    <text evidence="4">The sequence shown here is derived from an EMBL/GenBank/DDBJ whole genome shotgun (WGS) entry which is preliminary data.</text>
</comment>
<feature type="non-terminal residue" evidence="4">
    <location>
        <position position="1"/>
    </location>
</feature>